<dbReference type="Proteomes" id="UP001221757">
    <property type="component" value="Unassembled WGS sequence"/>
</dbReference>
<evidence type="ECO:0000313" key="2">
    <source>
        <dbReference type="Proteomes" id="UP001221757"/>
    </source>
</evidence>
<gene>
    <name evidence="1" type="ORF">B0H17DRAFT_1145130</name>
</gene>
<reference evidence="1" key="1">
    <citation type="submission" date="2023-03" db="EMBL/GenBank/DDBJ databases">
        <title>Massive genome expansion in bonnet fungi (Mycena s.s.) driven by repeated elements and novel gene families across ecological guilds.</title>
        <authorList>
            <consortium name="Lawrence Berkeley National Laboratory"/>
            <person name="Harder C.B."/>
            <person name="Miyauchi S."/>
            <person name="Viragh M."/>
            <person name="Kuo A."/>
            <person name="Thoen E."/>
            <person name="Andreopoulos B."/>
            <person name="Lu D."/>
            <person name="Skrede I."/>
            <person name="Drula E."/>
            <person name="Henrissat B."/>
            <person name="Morin E."/>
            <person name="Kohler A."/>
            <person name="Barry K."/>
            <person name="LaButti K."/>
            <person name="Morin E."/>
            <person name="Salamov A."/>
            <person name="Lipzen A."/>
            <person name="Mereny Z."/>
            <person name="Hegedus B."/>
            <person name="Baldrian P."/>
            <person name="Stursova M."/>
            <person name="Weitz H."/>
            <person name="Taylor A."/>
            <person name="Grigoriev I.V."/>
            <person name="Nagy L.G."/>
            <person name="Martin F."/>
            <person name="Kauserud H."/>
        </authorList>
    </citation>
    <scope>NUCLEOTIDE SEQUENCE</scope>
    <source>
        <strain evidence="1">CBHHK067</strain>
    </source>
</reference>
<dbReference type="AlphaFoldDB" id="A0AAD7CSP4"/>
<evidence type="ECO:0000313" key="1">
    <source>
        <dbReference type="EMBL" id="KAJ7659998.1"/>
    </source>
</evidence>
<protein>
    <submittedName>
        <fullName evidence="1">Uncharacterized protein</fullName>
    </submittedName>
</protein>
<dbReference type="EMBL" id="JARKIE010000264">
    <property type="protein sequence ID" value="KAJ7659998.1"/>
    <property type="molecule type" value="Genomic_DNA"/>
</dbReference>
<proteinExistence type="predicted"/>
<sequence>MYTSTAKVLVLEPWERLRWRWNETKKVLPHLGLFDLVQLSQTCHIARNAVLQSPHIWVSARKRLCDMPGPPTALPAAGSWSELAYANSIFGPGLCIVCKEACDSLPVCFALRLRCCGRPQCEAKIERDNFLPKFAHWMAMTAVLSKTTGIIGLNRWIPSAYHPQDPSATFVPDSTTTAFNAELDQAFAFDRGVPVPENSPYAARTSQELREEWAKRQATWPLLVESHHALVRWSESYAIALADDSIPALNKQRVAECAQAAGLDLARMLGTRVLKRTLNAFTRDRTMIHRFFHRELSDSVAAINMLLPQILQDLQLFDFHVHSFGSANVTSTRDHNKSSRSARDNTHAENITVRCADCPQVFKGRERNRFEKHRDTEHFLIENTHSHGGTKQKCYWCISLRTFEFPGLVCHTSDKMSSSEEAWRIIWNKATRLYRKIAYNFGEYNNLSAAPGQAFTFQLSFSHSPAMDPNFDIDRASMLEATKIILYQAAEDKRRISRPFDLAGYAAQSCQWPPPAAYATEWATQGRYGFGAAAVMAMRKRLRDIYQVSGYESMLLWDTLTKPSVLEFLLRLTGARAQMPFDASITFLFMCFHCGLPSGTALNEWVAQELGDILELVFLEAHKLQKARKSLNAGLPALFKEMEENLPPAVEEEPETTVDNIRLIRKLPRRLAR</sequence>
<name>A0AAD7CSP4_MYCRO</name>
<keyword evidence="2" id="KW-1185">Reference proteome</keyword>
<organism evidence="1 2">
    <name type="scientific">Mycena rosella</name>
    <name type="common">Pink bonnet</name>
    <name type="synonym">Agaricus rosellus</name>
    <dbReference type="NCBI Taxonomy" id="1033263"/>
    <lineage>
        <taxon>Eukaryota</taxon>
        <taxon>Fungi</taxon>
        <taxon>Dikarya</taxon>
        <taxon>Basidiomycota</taxon>
        <taxon>Agaricomycotina</taxon>
        <taxon>Agaricomycetes</taxon>
        <taxon>Agaricomycetidae</taxon>
        <taxon>Agaricales</taxon>
        <taxon>Marasmiineae</taxon>
        <taxon>Mycenaceae</taxon>
        <taxon>Mycena</taxon>
    </lineage>
</organism>
<accession>A0AAD7CSP4</accession>
<comment type="caution">
    <text evidence="1">The sequence shown here is derived from an EMBL/GenBank/DDBJ whole genome shotgun (WGS) entry which is preliminary data.</text>
</comment>